<evidence type="ECO:0000313" key="2">
    <source>
        <dbReference type="Proteomes" id="UP000255283"/>
    </source>
</evidence>
<reference evidence="1 2" key="1">
    <citation type="submission" date="2018-06" db="EMBL/GenBank/DDBJ databases">
        <authorList>
            <consortium name="Pathogen Informatics"/>
            <person name="Doyle S."/>
        </authorList>
    </citation>
    <scope>NUCLEOTIDE SEQUENCE [LARGE SCALE GENOMIC DNA]</scope>
    <source>
        <strain evidence="1 2">NCTC13063</strain>
    </source>
</reference>
<organism evidence="1 2">
    <name type="scientific">Segatella buccae</name>
    <dbReference type="NCBI Taxonomy" id="28126"/>
    <lineage>
        <taxon>Bacteria</taxon>
        <taxon>Pseudomonadati</taxon>
        <taxon>Bacteroidota</taxon>
        <taxon>Bacteroidia</taxon>
        <taxon>Bacteroidales</taxon>
        <taxon>Prevotellaceae</taxon>
        <taxon>Segatella</taxon>
    </lineage>
</organism>
<name>A0AAQ1UIW2_9BACT</name>
<protein>
    <submittedName>
        <fullName evidence="1">Uncharacterized protein</fullName>
    </submittedName>
</protein>
<dbReference type="Proteomes" id="UP000255283">
    <property type="component" value="Unassembled WGS sequence"/>
</dbReference>
<proteinExistence type="predicted"/>
<dbReference type="EMBL" id="UGTJ01000001">
    <property type="protein sequence ID" value="SUB80132.1"/>
    <property type="molecule type" value="Genomic_DNA"/>
</dbReference>
<dbReference type="AlphaFoldDB" id="A0AAQ1UIW2"/>
<gene>
    <name evidence="1" type="ORF">NCTC13063_01413</name>
</gene>
<comment type="caution">
    <text evidence="1">The sequence shown here is derived from an EMBL/GenBank/DDBJ whole genome shotgun (WGS) entry which is preliminary data.</text>
</comment>
<sequence>MTFLLVGKIYRIFFVFSIRKGFGFFKNCNYNESVFILIHPTH</sequence>
<accession>A0AAQ1UIW2</accession>
<evidence type="ECO:0000313" key="1">
    <source>
        <dbReference type="EMBL" id="SUB80132.1"/>
    </source>
</evidence>